<evidence type="ECO:0000313" key="3">
    <source>
        <dbReference type="Proteomes" id="UP000198243"/>
    </source>
</evidence>
<keyword evidence="3" id="KW-1185">Reference proteome</keyword>
<reference evidence="3" key="1">
    <citation type="submission" date="2016-06" db="EMBL/GenBank/DDBJ databases">
        <authorList>
            <person name="Varghese N."/>
            <person name="Submissions Spin"/>
        </authorList>
    </citation>
    <scope>NUCLEOTIDE SEQUENCE [LARGE SCALE GENOMIC DNA]</scope>
    <source>
        <strain evidence="3">DSM 44875</strain>
    </source>
</reference>
<dbReference type="InterPro" id="IPR025164">
    <property type="entry name" value="Toastrack_DUF4097"/>
</dbReference>
<dbReference type="AlphaFoldDB" id="A0A1C4WNB4"/>
<name>A0A1C4WNB4_9ACTN</name>
<dbReference type="Proteomes" id="UP000198243">
    <property type="component" value="Chromosome I"/>
</dbReference>
<dbReference type="EMBL" id="LT607412">
    <property type="protein sequence ID" value="SCE97776.1"/>
    <property type="molecule type" value="Genomic_DNA"/>
</dbReference>
<feature type="domain" description="DUF4097" evidence="1">
    <location>
        <begin position="121"/>
        <end position="253"/>
    </location>
</feature>
<sequence length="277" mass="28484">MTGRSVLAMALHQTTADLRRRAAAPIALGLTTALILLAGCDNLSFRRLDYDDTETVKITAIRVQGGSGDVVVRGTGPAGQARIKRVVRYQGGEPDNARYEIEGSELVLDTDCGSQCSISYEVTVPEGVAVQGETSSGNVELSRVGTVELQVSSGDVRISGASGAVGVEARSGNIEVNEAAAAVRLRASSGDITARRLGGTVDAEASSGNVNVELDKPASARVHASSGDVTLVVPQGSYRVRSNADSGDETVTVADNPAASLVLDGSADSGNLTISER</sequence>
<evidence type="ECO:0000259" key="1">
    <source>
        <dbReference type="Pfam" id="PF13349"/>
    </source>
</evidence>
<gene>
    <name evidence="2" type="ORF">GA0070607_3906</name>
</gene>
<protein>
    <submittedName>
        <fullName evidence="2">Putative adhesin</fullName>
    </submittedName>
</protein>
<dbReference type="Pfam" id="PF13349">
    <property type="entry name" value="DUF4097"/>
    <property type="match status" value="1"/>
</dbReference>
<accession>A0A1C4WNB4</accession>
<evidence type="ECO:0000313" key="2">
    <source>
        <dbReference type="EMBL" id="SCE97776.1"/>
    </source>
</evidence>
<proteinExistence type="predicted"/>
<organism evidence="2 3">
    <name type="scientific">Micromonospora coriariae</name>
    <dbReference type="NCBI Taxonomy" id="285665"/>
    <lineage>
        <taxon>Bacteria</taxon>
        <taxon>Bacillati</taxon>
        <taxon>Actinomycetota</taxon>
        <taxon>Actinomycetes</taxon>
        <taxon>Micromonosporales</taxon>
        <taxon>Micromonosporaceae</taxon>
        <taxon>Micromonospora</taxon>
    </lineage>
</organism>